<evidence type="ECO:0000313" key="3">
    <source>
        <dbReference type="Proteomes" id="UP000735302"/>
    </source>
</evidence>
<proteinExistence type="predicted"/>
<organism evidence="2 3">
    <name type="scientific">Plakobranchus ocellatus</name>
    <dbReference type="NCBI Taxonomy" id="259542"/>
    <lineage>
        <taxon>Eukaryota</taxon>
        <taxon>Metazoa</taxon>
        <taxon>Spiralia</taxon>
        <taxon>Lophotrochozoa</taxon>
        <taxon>Mollusca</taxon>
        <taxon>Gastropoda</taxon>
        <taxon>Heterobranchia</taxon>
        <taxon>Euthyneura</taxon>
        <taxon>Panpulmonata</taxon>
        <taxon>Sacoglossa</taxon>
        <taxon>Placobranchoidea</taxon>
        <taxon>Plakobranchidae</taxon>
        <taxon>Plakobranchus</taxon>
    </lineage>
</organism>
<sequence>MITFLSDVLVGGQETIFISREGELLLVLTLLSDRERRLTSIRQQRFGFSFLYIASPQQGDLRLSGSPSGQGGGGGARTRDRRVPAEIRA</sequence>
<feature type="compositionally biased region" description="Basic and acidic residues" evidence="1">
    <location>
        <begin position="77"/>
        <end position="89"/>
    </location>
</feature>
<dbReference type="Proteomes" id="UP000735302">
    <property type="component" value="Unassembled WGS sequence"/>
</dbReference>
<name>A0AAV3YIM1_9GAST</name>
<protein>
    <submittedName>
        <fullName evidence="2">Uncharacterized protein</fullName>
    </submittedName>
</protein>
<dbReference type="AlphaFoldDB" id="A0AAV3YIM1"/>
<keyword evidence="3" id="KW-1185">Reference proteome</keyword>
<accession>A0AAV3YIM1</accession>
<comment type="caution">
    <text evidence="2">The sequence shown here is derived from an EMBL/GenBank/DDBJ whole genome shotgun (WGS) entry which is preliminary data.</text>
</comment>
<evidence type="ECO:0000313" key="2">
    <source>
        <dbReference type="EMBL" id="GFN82359.1"/>
    </source>
</evidence>
<dbReference type="EMBL" id="BLXT01000977">
    <property type="protein sequence ID" value="GFN82359.1"/>
    <property type="molecule type" value="Genomic_DNA"/>
</dbReference>
<reference evidence="2 3" key="1">
    <citation type="journal article" date="2021" name="Elife">
        <title>Chloroplast acquisition without the gene transfer in kleptoplastic sea slugs, Plakobranchus ocellatus.</title>
        <authorList>
            <person name="Maeda T."/>
            <person name="Takahashi S."/>
            <person name="Yoshida T."/>
            <person name="Shimamura S."/>
            <person name="Takaki Y."/>
            <person name="Nagai Y."/>
            <person name="Toyoda A."/>
            <person name="Suzuki Y."/>
            <person name="Arimoto A."/>
            <person name="Ishii H."/>
            <person name="Satoh N."/>
            <person name="Nishiyama T."/>
            <person name="Hasebe M."/>
            <person name="Maruyama T."/>
            <person name="Minagawa J."/>
            <person name="Obokata J."/>
            <person name="Shigenobu S."/>
        </authorList>
    </citation>
    <scope>NUCLEOTIDE SEQUENCE [LARGE SCALE GENOMIC DNA]</scope>
</reference>
<gene>
    <name evidence="2" type="ORF">PoB_000886500</name>
</gene>
<evidence type="ECO:0000256" key="1">
    <source>
        <dbReference type="SAM" id="MobiDB-lite"/>
    </source>
</evidence>
<feature type="region of interest" description="Disordered" evidence="1">
    <location>
        <begin position="59"/>
        <end position="89"/>
    </location>
</feature>